<evidence type="ECO:0000256" key="14">
    <source>
        <dbReference type="ARBA" id="ARBA00032850"/>
    </source>
</evidence>
<dbReference type="CDD" id="cd10839">
    <property type="entry name" value="cpPDZ1_DegP-like"/>
    <property type="match status" value="1"/>
</dbReference>
<dbReference type="InterPro" id="IPR011782">
    <property type="entry name" value="Pept_S1C_Do"/>
</dbReference>
<dbReference type="PANTHER" id="PTHR22939:SF130">
    <property type="entry name" value="PERIPLASMIC SERINE ENDOPROTEASE DEGP-LIKE-RELATED"/>
    <property type="match status" value="1"/>
</dbReference>
<dbReference type="Proteomes" id="UP001596036">
    <property type="component" value="Unassembled WGS sequence"/>
</dbReference>
<dbReference type="PROSITE" id="PS50106">
    <property type="entry name" value="PDZ"/>
    <property type="match status" value="2"/>
</dbReference>
<dbReference type="EMBL" id="JBHSNM010000001">
    <property type="protein sequence ID" value="MFC5569501.1"/>
    <property type="molecule type" value="Genomic_DNA"/>
</dbReference>
<feature type="domain" description="PDZ" evidence="17">
    <location>
        <begin position="420"/>
        <end position="494"/>
    </location>
</feature>
<accession>A0ABW0SLE7</accession>
<dbReference type="NCBIfam" id="TIGR02037">
    <property type="entry name" value="degP_htrA_DO"/>
    <property type="match status" value="1"/>
</dbReference>
<feature type="chain" id="PRO_5046950373" description="Probable periplasmic serine endoprotease DegP-like" evidence="16">
    <location>
        <begin position="25"/>
        <end position="510"/>
    </location>
</feature>
<comment type="function">
    <text evidence="2">Might be efficient in the degradation of transiently denatured and unfolded proteins which accumulate in the periplasm following stress conditions.</text>
</comment>
<dbReference type="EC" id="3.4.21.107" evidence="5"/>
<dbReference type="Gene3D" id="2.30.42.10">
    <property type="match status" value="2"/>
</dbReference>
<evidence type="ECO:0000256" key="12">
    <source>
        <dbReference type="ARBA" id="ARBA00022825"/>
    </source>
</evidence>
<keyword evidence="12" id="KW-0720">Serine protease</keyword>
<dbReference type="RefSeq" id="WP_386753612.1">
    <property type="nucleotide sequence ID" value="NZ_JBHSNM010000001.1"/>
</dbReference>
<feature type="domain" description="PDZ" evidence="17">
    <location>
        <begin position="289"/>
        <end position="348"/>
    </location>
</feature>
<keyword evidence="11" id="KW-0378">Hydrolase</keyword>
<keyword evidence="7" id="KW-0645">Protease</keyword>
<evidence type="ECO:0000256" key="7">
    <source>
        <dbReference type="ARBA" id="ARBA00022670"/>
    </source>
</evidence>
<keyword evidence="10" id="KW-0574">Periplasm</keyword>
<feature type="signal peptide" evidence="16">
    <location>
        <begin position="1"/>
        <end position="24"/>
    </location>
</feature>
<evidence type="ECO:0000256" key="11">
    <source>
        <dbReference type="ARBA" id="ARBA00022801"/>
    </source>
</evidence>
<evidence type="ECO:0000256" key="13">
    <source>
        <dbReference type="ARBA" id="ARBA00023016"/>
    </source>
</evidence>
<evidence type="ECO:0000313" key="19">
    <source>
        <dbReference type="Proteomes" id="UP001596036"/>
    </source>
</evidence>
<comment type="caution">
    <text evidence="18">The sequence shown here is derived from an EMBL/GenBank/DDBJ whole genome shotgun (WGS) entry which is preliminary data.</text>
</comment>
<comment type="similarity">
    <text evidence="4">Belongs to the peptidase S1C family.</text>
</comment>
<dbReference type="InterPro" id="IPR009003">
    <property type="entry name" value="Peptidase_S1_PA"/>
</dbReference>
<evidence type="ECO:0000256" key="4">
    <source>
        <dbReference type="ARBA" id="ARBA00010541"/>
    </source>
</evidence>
<reference evidence="19" key="1">
    <citation type="journal article" date="2019" name="Int. J. Syst. Evol. Microbiol.">
        <title>The Global Catalogue of Microorganisms (GCM) 10K type strain sequencing project: providing services to taxonomists for standard genome sequencing and annotation.</title>
        <authorList>
            <consortium name="The Broad Institute Genomics Platform"/>
            <consortium name="The Broad Institute Genome Sequencing Center for Infectious Disease"/>
            <person name="Wu L."/>
            <person name="Ma J."/>
        </authorList>
    </citation>
    <scope>NUCLEOTIDE SEQUENCE [LARGE SCALE GENOMIC DNA]</scope>
    <source>
        <strain evidence="19">KACC 11407</strain>
    </source>
</reference>
<dbReference type="SMART" id="SM00228">
    <property type="entry name" value="PDZ"/>
    <property type="match status" value="2"/>
</dbReference>
<keyword evidence="8 16" id="KW-0732">Signal</keyword>
<dbReference type="InterPro" id="IPR001940">
    <property type="entry name" value="Peptidase_S1C"/>
</dbReference>
<comment type="catalytic activity">
    <reaction evidence="1">
        <text>Acts on substrates that are at least partially unfolded. The cleavage site P1 residue is normally between a pair of hydrophobic residues, such as Val-|-Val.</text>
        <dbReference type="EC" id="3.4.21.107"/>
    </reaction>
</comment>
<organism evidence="18 19">
    <name type="scientific">Lysobacter yangpyeongensis</name>
    <dbReference type="NCBI Taxonomy" id="346182"/>
    <lineage>
        <taxon>Bacteria</taxon>
        <taxon>Pseudomonadati</taxon>
        <taxon>Pseudomonadota</taxon>
        <taxon>Gammaproteobacteria</taxon>
        <taxon>Lysobacterales</taxon>
        <taxon>Lysobacteraceae</taxon>
        <taxon>Lysobacter</taxon>
    </lineage>
</organism>
<evidence type="ECO:0000256" key="5">
    <source>
        <dbReference type="ARBA" id="ARBA00013035"/>
    </source>
</evidence>
<dbReference type="Pfam" id="PF13180">
    <property type="entry name" value="PDZ_2"/>
    <property type="match status" value="2"/>
</dbReference>
<dbReference type="Pfam" id="PF13365">
    <property type="entry name" value="Trypsin_2"/>
    <property type="match status" value="1"/>
</dbReference>
<evidence type="ECO:0000256" key="2">
    <source>
        <dbReference type="ARBA" id="ARBA00002610"/>
    </source>
</evidence>
<evidence type="ECO:0000256" key="15">
    <source>
        <dbReference type="SAM" id="MobiDB-lite"/>
    </source>
</evidence>
<evidence type="ECO:0000256" key="3">
    <source>
        <dbReference type="ARBA" id="ARBA00004418"/>
    </source>
</evidence>
<dbReference type="SUPFAM" id="SSF50494">
    <property type="entry name" value="Trypsin-like serine proteases"/>
    <property type="match status" value="1"/>
</dbReference>
<evidence type="ECO:0000256" key="6">
    <source>
        <dbReference type="ARBA" id="ARBA00013958"/>
    </source>
</evidence>
<feature type="region of interest" description="Disordered" evidence="15">
    <location>
        <begin position="394"/>
        <end position="416"/>
    </location>
</feature>
<proteinExistence type="inferred from homology"/>
<keyword evidence="19" id="KW-1185">Reference proteome</keyword>
<dbReference type="PANTHER" id="PTHR22939">
    <property type="entry name" value="SERINE PROTEASE FAMILY S1C HTRA-RELATED"/>
    <property type="match status" value="1"/>
</dbReference>
<dbReference type="InterPro" id="IPR001478">
    <property type="entry name" value="PDZ"/>
</dbReference>
<gene>
    <name evidence="18" type="ORF">ACFPN1_05395</name>
</gene>
<keyword evidence="9" id="KW-0677">Repeat</keyword>
<evidence type="ECO:0000256" key="9">
    <source>
        <dbReference type="ARBA" id="ARBA00022737"/>
    </source>
</evidence>
<dbReference type="Gene3D" id="2.40.10.120">
    <property type="match status" value="1"/>
</dbReference>
<evidence type="ECO:0000313" key="18">
    <source>
        <dbReference type="EMBL" id="MFC5569501.1"/>
    </source>
</evidence>
<dbReference type="InterPro" id="IPR036034">
    <property type="entry name" value="PDZ_sf"/>
</dbReference>
<evidence type="ECO:0000256" key="10">
    <source>
        <dbReference type="ARBA" id="ARBA00022764"/>
    </source>
</evidence>
<dbReference type="PRINTS" id="PR00834">
    <property type="entry name" value="PROTEASES2C"/>
</dbReference>
<comment type="subcellular location">
    <subcellularLocation>
        <location evidence="3">Periplasm</location>
    </subcellularLocation>
</comment>
<dbReference type="SUPFAM" id="SSF50156">
    <property type="entry name" value="PDZ domain-like"/>
    <property type="match status" value="2"/>
</dbReference>
<sequence>MNRPLRSLAVLGLIAAALPTACTAQPPADASVPIATTAQTVPATPLVTGLPDFTNLVQQVAPAVVNISAEVGARRVARSGGTPDEDQIPEFFRRMLPPGIFEGPEGPQMPQVPHGFSMGTGFLISNDGYVLTNHHVVDGADTVTVKLSDRREFKAKVVGSDQQSDVALLKIDAKGLPALRMGDSTRLKPGQWVVAIGSPFGLDQSVTAGIVSAVGRANPYADQRYVPFIQTDVAINRGNSGGPLLNTAGEVVGINSQIFSNSGGYMGVSFAIPIDVAMSAADQIKKTGKVSRGQLGVQVQAISADDARGLGLPDASGALVAVVVPGSAAAKAGIERADVIRSVNGRKINVSSDLPPLIGGLAPGSRVRLGILRDGKPREIEVTLDALNEELAGGAVDQSGPDEEGPAPATGRGNALGLVGRDLSAAERQQLGLQANEGVRLARVGDAAAEAGLQPGDVILSVGRTSVANAAALDRALAGVKDGQTVMLLVRRGNATQFIAVTASEDEAAG</sequence>
<evidence type="ECO:0000256" key="16">
    <source>
        <dbReference type="SAM" id="SignalP"/>
    </source>
</evidence>
<keyword evidence="13" id="KW-0346">Stress response</keyword>
<name>A0ABW0SLE7_9GAMM</name>
<protein>
    <recommendedName>
        <fullName evidence="6">Probable periplasmic serine endoprotease DegP-like</fullName>
        <ecNumber evidence="5">3.4.21.107</ecNumber>
    </recommendedName>
    <alternativeName>
        <fullName evidence="14">Protease Do</fullName>
    </alternativeName>
</protein>
<evidence type="ECO:0000259" key="17">
    <source>
        <dbReference type="PROSITE" id="PS50106"/>
    </source>
</evidence>
<evidence type="ECO:0000256" key="8">
    <source>
        <dbReference type="ARBA" id="ARBA00022729"/>
    </source>
</evidence>
<evidence type="ECO:0000256" key="1">
    <source>
        <dbReference type="ARBA" id="ARBA00001772"/>
    </source>
</evidence>